<keyword evidence="2" id="KW-1133">Transmembrane helix</keyword>
<keyword evidence="2" id="KW-0812">Transmembrane</keyword>
<comment type="caution">
    <text evidence="3">The sequence shown here is derived from an EMBL/GenBank/DDBJ whole genome shotgun (WGS) entry which is preliminary data.</text>
</comment>
<dbReference type="Pfam" id="PF11239">
    <property type="entry name" value="DUF3040"/>
    <property type="match status" value="1"/>
</dbReference>
<name>A0A852TYZ8_9ACTN</name>
<feature type="compositionally biased region" description="Basic and acidic residues" evidence="1">
    <location>
        <begin position="19"/>
        <end position="34"/>
    </location>
</feature>
<organism evidence="3 4">
    <name type="scientific">Spinactinospora alkalitolerans</name>
    <dbReference type="NCBI Taxonomy" id="687207"/>
    <lineage>
        <taxon>Bacteria</taxon>
        <taxon>Bacillati</taxon>
        <taxon>Actinomycetota</taxon>
        <taxon>Actinomycetes</taxon>
        <taxon>Streptosporangiales</taxon>
        <taxon>Nocardiopsidaceae</taxon>
        <taxon>Spinactinospora</taxon>
    </lineage>
</organism>
<evidence type="ECO:0000256" key="2">
    <source>
        <dbReference type="SAM" id="Phobius"/>
    </source>
</evidence>
<evidence type="ECO:0008006" key="5">
    <source>
        <dbReference type="Google" id="ProtNLM"/>
    </source>
</evidence>
<feature type="region of interest" description="Disordered" evidence="1">
    <location>
        <begin position="73"/>
        <end position="132"/>
    </location>
</feature>
<reference evidence="3 4" key="1">
    <citation type="submission" date="2020-07" db="EMBL/GenBank/DDBJ databases">
        <title>Sequencing the genomes of 1000 actinobacteria strains.</title>
        <authorList>
            <person name="Klenk H.-P."/>
        </authorList>
    </citation>
    <scope>NUCLEOTIDE SEQUENCE [LARGE SCALE GENOMIC DNA]</scope>
    <source>
        <strain evidence="3 4">CXB654</strain>
    </source>
</reference>
<protein>
    <recommendedName>
        <fullName evidence="5">DUF3040 domain-containing protein</fullName>
    </recommendedName>
</protein>
<gene>
    <name evidence="3" type="ORF">HDA32_003352</name>
</gene>
<feature type="region of interest" description="Disordered" evidence="1">
    <location>
        <begin position="19"/>
        <end position="44"/>
    </location>
</feature>
<feature type="compositionally biased region" description="Basic and acidic residues" evidence="1">
    <location>
        <begin position="93"/>
        <end position="109"/>
    </location>
</feature>
<accession>A0A852TYZ8</accession>
<dbReference type="RefSeq" id="WP_179644054.1">
    <property type="nucleotide sequence ID" value="NZ_BAAAYY010000016.1"/>
</dbReference>
<evidence type="ECO:0000313" key="3">
    <source>
        <dbReference type="EMBL" id="NYE48232.1"/>
    </source>
</evidence>
<dbReference type="EMBL" id="JACCCC010000001">
    <property type="protein sequence ID" value="NYE48232.1"/>
    <property type="molecule type" value="Genomic_DNA"/>
</dbReference>
<keyword evidence="4" id="KW-1185">Reference proteome</keyword>
<dbReference type="InterPro" id="IPR021401">
    <property type="entry name" value="DUF3040"/>
</dbReference>
<evidence type="ECO:0000256" key="1">
    <source>
        <dbReference type="SAM" id="MobiDB-lite"/>
    </source>
</evidence>
<proteinExistence type="predicted"/>
<sequence length="132" mass="14233">MPLSRYDRERLREIEARLSADDPELARHLTRADLGDSGPPAAEPVPKGAVVTICAAVIVAGLLLVLATALGERTPGEVPSGSEPSADASLTPERGEGERSYTRSWEPRPSEFQPPEVLDRIEENEADSEETS</sequence>
<feature type="transmembrane region" description="Helical" evidence="2">
    <location>
        <begin position="49"/>
        <end position="70"/>
    </location>
</feature>
<dbReference type="AlphaFoldDB" id="A0A852TYZ8"/>
<keyword evidence="2" id="KW-0472">Membrane</keyword>
<evidence type="ECO:0000313" key="4">
    <source>
        <dbReference type="Proteomes" id="UP000589036"/>
    </source>
</evidence>
<dbReference type="Proteomes" id="UP000589036">
    <property type="component" value="Unassembled WGS sequence"/>
</dbReference>